<dbReference type="Proteomes" id="UP000634136">
    <property type="component" value="Unassembled WGS sequence"/>
</dbReference>
<evidence type="ECO:0000313" key="2">
    <source>
        <dbReference type="Proteomes" id="UP000634136"/>
    </source>
</evidence>
<organism evidence="1 2">
    <name type="scientific">Senna tora</name>
    <dbReference type="NCBI Taxonomy" id="362788"/>
    <lineage>
        <taxon>Eukaryota</taxon>
        <taxon>Viridiplantae</taxon>
        <taxon>Streptophyta</taxon>
        <taxon>Embryophyta</taxon>
        <taxon>Tracheophyta</taxon>
        <taxon>Spermatophyta</taxon>
        <taxon>Magnoliopsida</taxon>
        <taxon>eudicotyledons</taxon>
        <taxon>Gunneridae</taxon>
        <taxon>Pentapetalae</taxon>
        <taxon>rosids</taxon>
        <taxon>fabids</taxon>
        <taxon>Fabales</taxon>
        <taxon>Fabaceae</taxon>
        <taxon>Caesalpinioideae</taxon>
        <taxon>Cassia clade</taxon>
        <taxon>Senna</taxon>
    </lineage>
</organism>
<sequence>MPVVRGPLGVQLQEVGFSLGKGVEYLSYMGGGPLYTVYHRQATPTTTPAATVVEVDVSCLLCFSVPCSASRFLSAMHASGEKADFHGIGVERRFCPHFGLSILSCYVLPFALVLLHSSFKSTCSLRECLDA</sequence>
<accession>A0A834SXM2</accession>
<evidence type="ECO:0000313" key="1">
    <source>
        <dbReference type="EMBL" id="KAF7810795.1"/>
    </source>
</evidence>
<name>A0A834SXM2_9FABA</name>
<reference evidence="1" key="1">
    <citation type="submission" date="2020-09" db="EMBL/GenBank/DDBJ databases">
        <title>Genome-Enabled Discovery of Anthraquinone Biosynthesis in Senna tora.</title>
        <authorList>
            <person name="Kang S.-H."/>
            <person name="Pandey R.P."/>
            <person name="Lee C.-M."/>
            <person name="Sim J.-S."/>
            <person name="Jeong J.-T."/>
            <person name="Choi B.-S."/>
            <person name="Jung M."/>
            <person name="Ginzburg D."/>
            <person name="Zhao K."/>
            <person name="Won S.Y."/>
            <person name="Oh T.-J."/>
            <person name="Yu Y."/>
            <person name="Kim N.-H."/>
            <person name="Lee O.R."/>
            <person name="Lee T.-H."/>
            <person name="Bashyal P."/>
            <person name="Kim T.-S."/>
            <person name="Lee W.-H."/>
            <person name="Kawkins C."/>
            <person name="Kim C.-K."/>
            <person name="Kim J.S."/>
            <person name="Ahn B.O."/>
            <person name="Rhee S.Y."/>
            <person name="Sohng J.K."/>
        </authorList>
    </citation>
    <scope>NUCLEOTIDE SEQUENCE</scope>
    <source>
        <tissue evidence="1">Leaf</tissue>
    </source>
</reference>
<dbReference type="AlphaFoldDB" id="A0A834SXM2"/>
<protein>
    <submittedName>
        <fullName evidence="1">Uncharacterized protein</fullName>
    </submittedName>
</protein>
<dbReference type="EMBL" id="JAAIUW010000010">
    <property type="protein sequence ID" value="KAF7810795.1"/>
    <property type="molecule type" value="Genomic_DNA"/>
</dbReference>
<proteinExistence type="predicted"/>
<comment type="caution">
    <text evidence="1">The sequence shown here is derived from an EMBL/GenBank/DDBJ whole genome shotgun (WGS) entry which is preliminary data.</text>
</comment>
<keyword evidence="2" id="KW-1185">Reference proteome</keyword>
<gene>
    <name evidence="1" type="ORF">G2W53_031771</name>
</gene>